<feature type="transmembrane region" description="Helical" evidence="7">
    <location>
        <begin position="290"/>
        <end position="310"/>
    </location>
</feature>
<keyword evidence="3 7" id="KW-0812">Transmembrane</keyword>
<dbReference type="Gene3D" id="1.20.1740.10">
    <property type="entry name" value="Amino acid/polyamine transporter I"/>
    <property type="match status" value="1"/>
</dbReference>
<protein>
    <submittedName>
        <fullName evidence="9">Proline-specific permease</fullName>
    </submittedName>
</protein>
<feature type="domain" description="Amino acid permease/ SLC12A" evidence="8">
    <location>
        <begin position="102"/>
        <end position="590"/>
    </location>
</feature>
<dbReference type="Proteomes" id="UP001146351">
    <property type="component" value="Unassembled WGS sequence"/>
</dbReference>
<dbReference type="PANTHER" id="PTHR43495">
    <property type="entry name" value="GABA PERMEASE"/>
    <property type="match status" value="1"/>
</dbReference>
<evidence type="ECO:0000256" key="2">
    <source>
        <dbReference type="ARBA" id="ARBA00022448"/>
    </source>
</evidence>
<evidence type="ECO:0000256" key="5">
    <source>
        <dbReference type="ARBA" id="ARBA00023136"/>
    </source>
</evidence>
<sequence length="813" mass="90381">MADHPRSPGTPPRIELMDWIPDWAGYTWTATNQRQRTPIPDPNLLQPTPQVHQTRSTSQFGDSQATSTFSVEIGPVKKNKEQRIIDRPSPDRTVNRQLRGIHLFMITINATLGTGLYWRGGQILELGGPLAVLLSLLFVGCLSWAVMQCITEMLCIWPIPGALSIYVSEFVDVELGIAVGVTYWFTYSMSFAAAVATSAAEFNFWSGIADKPGIQGGIIYFLIPLGLVLLNALSIRIYGPLEVVSGTIKILFLIVIIVFLIAINVGAGPRPTRSMGAQYWNKPTDFDHEAASNWFISLLMSVSIATFAYVGVEVVAASALEARWPQPSADPESPIDGPPRRKQSVVGSTVKFSAIFIPVLATIAYTVSGVLGTLDISREDCQLPRVSWLNHEPNCMKPVTRASFVIIASNSEIPHLKDVFNAFLVFTCLTCASTNLYVSSRTLFGLTSRLDGGPNQRWFLRIFALLGKTNSHRVPLRAMLFSAVAFWWVPFLQLINGPGTSGARSTVNMFIEVLSEMSSIGDVIVWACECLAFIRFYHCIQKHRDFIRSEKVPLVQRDEPDFPYRSPGQPFLAYVALTGCLFVLLVANGAALWNGFYLLPFLAAYLTVHPFPRGYQQGSSASGRFWSWLRPKIWNPVESLEPFRGFLFFYHLFAAIPTIWQPEVASPAAWFVAAKLSLNLISQRHPSIDFPQGKHPFHRYFEYWSLLRLPVAKDKFNTRGQQTTETAPRHTRNYLLSISPRLSGNTNPKHTPSTVRYSIITTATLATAALAALVAEGNAETKRTPSDGISIKVDTEGNVSLQRRCHIIIFGIF</sequence>
<feature type="transmembrane region" description="Helical" evidence="7">
    <location>
        <begin position="352"/>
        <end position="374"/>
    </location>
</feature>
<dbReference type="GO" id="GO:0055085">
    <property type="term" value="P:transmembrane transport"/>
    <property type="evidence" value="ECO:0007669"/>
    <property type="project" value="InterPro"/>
</dbReference>
<feature type="transmembrane region" description="Helical" evidence="7">
    <location>
        <begin position="101"/>
        <end position="120"/>
    </location>
</feature>
<evidence type="ECO:0000256" key="7">
    <source>
        <dbReference type="SAM" id="Phobius"/>
    </source>
</evidence>
<feature type="transmembrane region" description="Helical" evidence="7">
    <location>
        <begin position="571"/>
        <end position="591"/>
    </location>
</feature>
<feature type="region of interest" description="Disordered" evidence="6">
    <location>
        <begin position="34"/>
        <end position="66"/>
    </location>
</feature>
<evidence type="ECO:0000313" key="10">
    <source>
        <dbReference type="Proteomes" id="UP001146351"/>
    </source>
</evidence>
<evidence type="ECO:0000256" key="1">
    <source>
        <dbReference type="ARBA" id="ARBA00004141"/>
    </source>
</evidence>
<reference evidence="9" key="1">
    <citation type="submission" date="2022-11" db="EMBL/GenBank/DDBJ databases">
        <authorList>
            <person name="Petersen C."/>
        </authorList>
    </citation>
    <scope>NUCLEOTIDE SEQUENCE</scope>
    <source>
        <strain evidence="9">IBT 21917</strain>
    </source>
</reference>
<feature type="transmembrane region" description="Helical" evidence="7">
    <location>
        <begin position="217"/>
        <end position="238"/>
    </location>
</feature>
<dbReference type="PANTHER" id="PTHR43495:SF5">
    <property type="entry name" value="GAMMA-AMINOBUTYRIC ACID PERMEASE"/>
    <property type="match status" value="1"/>
</dbReference>
<organism evidence="9 10">
    <name type="scientific">Penicillium capsulatum</name>
    <dbReference type="NCBI Taxonomy" id="69766"/>
    <lineage>
        <taxon>Eukaryota</taxon>
        <taxon>Fungi</taxon>
        <taxon>Dikarya</taxon>
        <taxon>Ascomycota</taxon>
        <taxon>Pezizomycotina</taxon>
        <taxon>Eurotiomycetes</taxon>
        <taxon>Eurotiomycetidae</taxon>
        <taxon>Eurotiales</taxon>
        <taxon>Aspergillaceae</taxon>
        <taxon>Penicillium</taxon>
    </lineage>
</organism>
<keyword evidence="2" id="KW-0813">Transport</keyword>
<dbReference type="EMBL" id="JAPQKO010000006">
    <property type="protein sequence ID" value="KAJ5155267.1"/>
    <property type="molecule type" value="Genomic_DNA"/>
</dbReference>
<proteinExistence type="predicted"/>
<keyword evidence="5 7" id="KW-0472">Membrane</keyword>
<feature type="compositionally biased region" description="Polar residues" evidence="6">
    <location>
        <begin position="45"/>
        <end position="66"/>
    </location>
</feature>
<keyword evidence="4 7" id="KW-1133">Transmembrane helix</keyword>
<dbReference type="InterPro" id="IPR004841">
    <property type="entry name" value="AA-permease/SLC12A_dom"/>
</dbReference>
<feature type="transmembrane region" description="Helical" evidence="7">
    <location>
        <begin position="183"/>
        <end position="205"/>
    </location>
</feature>
<comment type="caution">
    <text evidence="9">The sequence shown here is derived from an EMBL/GenBank/DDBJ whole genome shotgun (WGS) entry which is preliminary data.</text>
</comment>
<gene>
    <name evidence="9" type="ORF">N7492_008070</name>
</gene>
<keyword evidence="10" id="KW-1185">Reference proteome</keyword>
<feature type="transmembrane region" description="Helical" evidence="7">
    <location>
        <begin position="126"/>
        <end position="147"/>
    </location>
</feature>
<feature type="transmembrane region" description="Helical" evidence="7">
    <location>
        <begin position="250"/>
        <end position="269"/>
    </location>
</feature>
<feature type="transmembrane region" description="Helical" evidence="7">
    <location>
        <begin position="517"/>
        <end position="538"/>
    </location>
</feature>
<dbReference type="GO" id="GO:0016020">
    <property type="term" value="C:membrane"/>
    <property type="evidence" value="ECO:0007669"/>
    <property type="project" value="UniProtKB-SubCell"/>
</dbReference>
<evidence type="ECO:0000313" key="9">
    <source>
        <dbReference type="EMBL" id="KAJ5155267.1"/>
    </source>
</evidence>
<name>A0A9W9HR47_9EURO</name>
<accession>A0A9W9HR47</accession>
<dbReference type="OrthoDB" id="3900342at2759"/>
<comment type="subcellular location">
    <subcellularLocation>
        <location evidence="1">Membrane</location>
        <topology evidence="1">Multi-pass membrane protein</topology>
    </subcellularLocation>
</comment>
<dbReference type="AlphaFoldDB" id="A0A9W9HR47"/>
<evidence type="ECO:0000259" key="8">
    <source>
        <dbReference type="Pfam" id="PF00324"/>
    </source>
</evidence>
<evidence type="ECO:0000256" key="3">
    <source>
        <dbReference type="ARBA" id="ARBA00022692"/>
    </source>
</evidence>
<evidence type="ECO:0000256" key="4">
    <source>
        <dbReference type="ARBA" id="ARBA00022989"/>
    </source>
</evidence>
<dbReference type="Pfam" id="PF00324">
    <property type="entry name" value="AA_permease"/>
    <property type="match status" value="1"/>
</dbReference>
<reference evidence="9" key="2">
    <citation type="journal article" date="2023" name="IMA Fungus">
        <title>Comparative genomic study of the Penicillium genus elucidates a diverse pangenome and 15 lateral gene transfer events.</title>
        <authorList>
            <person name="Petersen C."/>
            <person name="Sorensen T."/>
            <person name="Nielsen M.R."/>
            <person name="Sondergaard T.E."/>
            <person name="Sorensen J.L."/>
            <person name="Fitzpatrick D.A."/>
            <person name="Frisvad J.C."/>
            <person name="Nielsen K.L."/>
        </authorList>
    </citation>
    <scope>NUCLEOTIDE SEQUENCE</scope>
    <source>
        <strain evidence="9">IBT 21917</strain>
    </source>
</reference>
<evidence type="ECO:0000256" key="6">
    <source>
        <dbReference type="SAM" id="MobiDB-lite"/>
    </source>
</evidence>
<feature type="transmembrane region" description="Helical" evidence="7">
    <location>
        <begin position="478"/>
        <end position="497"/>
    </location>
</feature>